<feature type="compositionally biased region" description="Polar residues" evidence="3">
    <location>
        <begin position="1"/>
        <end position="19"/>
    </location>
</feature>
<keyword evidence="5" id="KW-1185">Reference proteome</keyword>
<dbReference type="GO" id="GO:0000209">
    <property type="term" value="P:protein polyubiquitination"/>
    <property type="evidence" value="ECO:0007669"/>
    <property type="project" value="TreeGrafter"/>
</dbReference>
<dbReference type="OrthoDB" id="9971188at2759"/>
<dbReference type="InterPro" id="IPR050952">
    <property type="entry name" value="TRIM-NHL_E3_ligases"/>
</dbReference>
<dbReference type="Gene3D" id="2.120.10.30">
    <property type="entry name" value="TolB, C-terminal domain"/>
    <property type="match status" value="1"/>
</dbReference>
<feature type="region of interest" description="Disordered" evidence="3">
    <location>
        <begin position="1"/>
        <end position="45"/>
    </location>
</feature>
<evidence type="ECO:0000313" key="4">
    <source>
        <dbReference type="EMBL" id="CAH1248470.1"/>
    </source>
</evidence>
<dbReference type="GO" id="GO:0043161">
    <property type="term" value="P:proteasome-mediated ubiquitin-dependent protein catabolic process"/>
    <property type="evidence" value="ECO:0007669"/>
    <property type="project" value="TreeGrafter"/>
</dbReference>
<dbReference type="GO" id="GO:0061630">
    <property type="term" value="F:ubiquitin protein ligase activity"/>
    <property type="evidence" value="ECO:0007669"/>
    <property type="project" value="TreeGrafter"/>
</dbReference>
<dbReference type="EMBL" id="OV696701">
    <property type="protein sequence ID" value="CAH1248470.1"/>
    <property type="molecule type" value="Genomic_DNA"/>
</dbReference>
<proteinExistence type="predicted"/>
<dbReference type="PANTHER" id="PTHR24104:SF50">
    <property type="entry name" value="SMP-30_GLUCONOLACTONASE_LRE-LIKE REGION DOMAIN-CONTAINING PROTEIN"/>
    <property type="match status" value="1"/>
</dbReference>
<evidence type="ECO:0000256" key="1">
    <source>
        <dbReference type="ARBA" id="ARBA00022737"/>
    </source>
</evidence>
<evidence type="ECO:0000256" key="2">
    <source>
        <dbReference type="PROSITE-ProRule" id="PRU00504"/>
    </source>
</evidence>
<dbReference type="PANTHER" id="PTHR24104">
    <property type="entry name" value="E3 UBIQUITIN-PROTEIN LIGASE NHLRC1-RELATED"/>
    <property type="match status" value="1"/>
</dbReference>
<sequence>MEPNISPGSTFKPNTSHVNPYTKPSGDTPQQVGEATFRPANNEDNQCLQSSADTQLLQLDGHDESIVESVSNDDHPCIQPSAARYQEDAVDSSSNDGHSCIQPYRDNEPALGPADCDITQPYAVRYQEYDDNDNVNGYPLQRIESTGQVDSIACDDEVIKPYAVAYMGQDDMECTSPKPIAIADITFTSGPTGCCSSISTPPAVSNSSQREENTGKKVERIIFGGKGEAPGKFKCNYGVAVSAENEIYVTDLFNKRIQVFSMDGVFIRLFLTAVPGEGRVRIYPVSVAIDMASGYLWVLGSRVLFHPDAKVVQYSWDGLPTKTFDVSLLSQNPHPNIAIDVRHNRVIVGEGDTIMVFQPNGSLLQGFEVLNKEMTNTRIRGVISDSEGNILLTDWYKSVKNYSHSGEKMFQFGSYGRNKGQLNLPTGLCVDTLGRIIVVNRGSNRVDMFTSRGEFVRTVANVDSPWGIAVGPGGQLVVTATSVTNSTVTILPHRVVFSGYA</sequence>
<feature type="repeat" description="NHL" evidence="2">
    <location>
        <begin position="409"/>
        <end position="452"/>
    </location>
</feature>
<keyword evidence="1" id="KW-0677">Repeat</keyword>
<dbReference type="Proteomes" id="UP000838412">
    <property type="component" value="Chromosome 16"/>
</dbReference>
<name>A0A8K0EHC9_BRALA</name>
<reference evidence="4" key="1">
    <citation type="submission" date="2022-01" db="EMBL/GenBank/DDBJ databases">
        <authorList>
            <person name="Braso-Vives M."/>
        </authorList>
    </citation>
    <scope>NUCLEOTIDE SEQUENCE</scope>
</reference>
<dbReference type="InterPro" id="IPR011042">
    <property type="entry name" value="6-blade_b-propeller_TolB-like"/>
</dbReference>
<organism evidence="4 5">
    <name type="scientific">Branchiostoma lanceolatum</name>
    <name type="common">Common lancelet</name>
    <name type="synonym">Amphioxus lanceolatum</name>
    <dbReference type="NCBI Taxonomy" id="7740"/>
    <lineage>
        <taxon>Eukaryota</taxon>
        <taxon>Metazoa</taxon>
        <taxon>Chordata</taxon>
        <taxon>Cephalochordata</taxon>
        <taxon>Leptocardii</taxon>
        <taxon>Amphioxiformes</taxon>
        <taxon>Branchiostomatidae</taxon>
        <taxon>Branchiostoma</taxon>
    </lineage>
</organism>
<dbReference type="SUPFAM" id="SSF101898">
    <property type="entry name" value="NHL repeat"/>
    <property type="match status" value="1"/>
</dbReference>
<dbReference type="CDD" id="cd05819">
    <property type="entry name" value="NHL"/>
    <property type="match status" value="1"/>
</dbReference>
<dbReference type="InterPro" id="IPR001258">
    <property type="entry name" value="NHL_repeat"/>
</dbReference>
<protein>
    <submittedName>
        <fullName evidence="4">TRIM3 protein</fullName>
    </submittedName>
</protein>
<evidence type="ECO:0000313" key="5">
    <source>
        <dbReference type="Proteomes" id="UP000838412"/>
    </source>
</evidence>
<evidence type="ECO:0000256" key="3">
    <source>
        <dbReference type="SAM" id="MobiDB-lite"/>
    </source>
</evidence>
<dbReference type="AlphaFoldDB" id="A0A8K0EHC9"/>
<gene>
    <name evidence="4" type="primary">TRIM3</name>
    <name evidence="4" type="ORF">BLAG_LOCUS9804</name>
</gene>
<dbReference type="PROSITE" id="PS51125">
    <property type="entry name" value="NHL"/>
    <property type="match status" value="2"/>
</dbReference>
<accession>A0A8K0EHC9</accession>
<feature type="repeat" description="NHL" evidence="2">
    <location>
        <begin position="222"/>
        <end position="263"/>
    </location>
</feature>
<dbReference type="Pfam" id="PF01436">
    <property type="entry name" value="NHL"/>
    <property type="match status" value="1"/>
</dbReference>